<proteinExistence type="inferred from homology"/>
<name>A0A2T7BJ58_9BACT</name>
<evidence type="ECO:0000313" key="6">
    <source>
        <dbReference type="Proteomes" id="UP000244450"/>
    </source>
</evidence>
<gene>
    <name evidence="5" type="ORF">DCC81_19035</name>
</gene>
<evidence type="ECO:0000259" key="4">
    <source>
        <dbReference type="Pfam" id="PF07859"/>
    </source>
</evidence>
<dbReference type="InterPro" id="IPR029058">
    <property type="entry name" value="AB_hydrolase_fold"/>
</dbReference>
<dbReference type="PROSITE" id="PS01173">
    <property type="entry name" value="LIPASE_GDXG_HIS"/>
    <property type="match status" value="1"/>
</dbReference>
<accession>A0A2T7BJ58</accession>
<dbReference type="GO" id="GO:0016787">
    <property type="term" value="F:hydrolase activity"/>
    <property type="evidence" value="ECO:0007669"/>
    <property type="project" value="UniProtKB-KW"/>
</dbReference>
<feature type="chain" id="PRO_5015649795" evidence="3">
    <location>
        <begin position="22"/>
        <end position="344"/>
    </location>
</feature>
<feature type="domain" description="Alpha/beta hydrolase fold-3" evidence="4">
    <location>
        <begin position="111"/>
        <end position="316"/>
    </location>
</feature>
<dbReference type="SUPFAM" id="SSF53474">
    <property type="entry name" value="alpha/beta-Hydrolases"/>
    <property type="match status" value="1"/>
</dbReference>
<dbReference type="RefSeq" id="WP_108688155.1">
    <property type="nucleotide sequence ID" value="NZ_QCYK01000002.1"/>
</dbReference>
<sequence>MKKQVMQLALAVSLLAGAAHAQVKTLDPQKDPKIGKEVKAFLKVLNVPGAKGLETFSPADARKVLEGAQQSVQVDVSGIEVTEKNVQEDGLNLKLYVVRPEGVSGTLPVFMFFHGGGWILGDFATHKRLVRDLVVNSGAVAVFVEYSRSPEAHYPTALIECYAGTKWVAEHGAEINVDPSRLAIAGNSVGGNLTAAVALMAKDKHGPALKLQVMLWPVTDANFNTGSYLEFATDRFLTRNMMIWFWDAYTPKNNRMAYYVTPLKASLDELKDLPPALIQVAENDVLRDEGEAYGRKLDQAGVPTTLVRFDGLIHDYGLLNPIATVPAVQSAMRYAGNELRNALK</sequence>
<dbReference type="AlphaFoldDB" id="A0A2T7BJ58"/>
<dbReference type="Proteomes" id="UP000244450">
    <property type="component" value="Unassembled WGS sequence"/>
</dbReference>
<keyword evidence="6" id="KW-1185">Reference proteome</keyword>
<dbReference type="EMBL" id="QCYK01000002">
    <property type="protein sequence ID" value="PUZ26317.1"/>
    <property type="molecule type" value="Genomic_DNA"/>
</dbReference>
<evidence type="ECO:0000313" key="5">
    <source>
        <dbReference type="EMBL" id="PUZ26317.1"/>
    </source>
</evidence>
<dbReference type="InterPro" id="IPR013094">
    <property type="entry name" value="AB_hydrolase_3"/>
</dbReference>
<evidence type="ECO:0000256" key="2">
    <source>
        <dbReference type="ARBA" id="ARBA00022801"/>
    </source>
</evidence>
<evidence type="ECO:0000256" key="1">
    <source>
        <dbReference type="ARBA" id="ARBA00010515"/>
    </source>
</evidence>
<dbReference type="InterPro" id="IPR050300">
    <property type="entry name" value="GDXG_lipolytic_enzyme"/>
</dbReference>
<comment type="similarity">
    <text evidence="1">Belongs to the 'GDXG' lipolytic enzyme family.</text>
</comment>
<dbReference type="InterPro" id="IPR002168">
    <property type="entry name" value="Lipase_GDXG_HIS_AS"/>
</dbReference>
<dbReference type="PANTHER" id="PTHR48081">
    <property type="entry name" value="AB HYDROLASE SUPERFAMILY PROTEIN C4A8.06C"/>
    <property type="match status" value="1"/>
</dbReference>
<feature type="signal peptide" evidence="3">
    <location>
        <begin position="1"/>
        <end position="21"/>
    </location>
</feature>
<dbReference type="PANTHER" id="PTHR48081:SF8">
    <property type="entry name" value="ALPHA_BETA HYDROLASE FOLD-3 DOMAIN-CONTAINING PROTEIN-RELATED"/>
    <property type="match status" value="1"/>
</dbReference>
<organism evidence="5 6">
    <name type="scientific">Chitinophaga parva</name>
    <dbReference type="NCBI Taxonomy" id="2169414"/>
    <lineage>
        <taxon>Bacteria</taxon>
        <taxon>Pseudomonadati</taxon>
        <taxon>Bacteroidota</taxon>
        <taxon>Chitinophagia</taxon>
        <taxon>Chitinophagales</taxon>
        <taxon>Chitinophagaceae</taxon>
        <taxon>Chitinophaga</taxon>
    </lineage>
</organism>
<keyword evidence="3" id="KW-0732">Signal</keyword>
<comment type="caution">
    <text evidence="5">The sequence shown here is derived from an EMBL/GenBank/DDBJ whole genome shotgun (WGS) entry which is preliminary data.</text>
</comment>
<keyword evidence="2 5" id="KW-0378">Hydrolase</keyword>
<evidence type="ECO:0000256" key="3">
    <source>
        <dbReference type="SAM" id="SignalP"/>
    </source>
</evidence>
<dbReference type="Pfam" id="PF07859">
    <property type="entry name" value="Abhydrolase_3"/>
    <property type="match status" value="1"/>
</dbReference>
<protein>
    <submittedName>
        <fullName evidence="5">Alpha/beta hydrolase</fullName>
    </submittedName>
</protein>
<dbReference type="OrthoDB" id="9815425at2"/>
<reference evidence="5 6" key="1">
    <citation type="submission" date="2018-04" db="EMBL/GenBank/DDBJ databases">
        <title>Chitinophaga fuyangensis sp. nov., isolated from soil in a chemical factory.</title>
        <authorList>
            <person name="Chen K."/>
        </authorList>
    </citation>
    <scope>NUCLEOTIDE SEQUENCE [LARGE SCALE GENOMIC DNA]</scope>
    <source>
        <strain evidence="5 6">LY-1</strain>
    </source>
</reference>
<dbReference type="Gene3D" id="3.40.50.1820">
    <property type="entry name" value="alpha/beta hydrolase"/>
    <property type="match status" value="1"/>
</dbReference>